<feature type="chain" id="PRO_5004194465" description="Lipid/polyisoprenoid-binding YceI-like domain-containing protein" evidence="1">
    <location>
        <begin position="23"/>
        <end position="192"/>
    </location>
</feature>
<dbReference type="InterPro" id="IPR036761">
    <property type="entry name" value="TTHA0802/YceI-like_sf"/>
</dbReference>
<feature type="signal peptide" evidence="1">
    <location>
        <begin position="1"/>
        <end position="22"/>
    </location>
</feature>
<dbReference type="OrthoDB" id="9811006at2"/>
<evidence type="ECO:0000313" key="4">
    <source>
        <dbReference type="Proteomes" id="UP000004263"/>
    </source>
</evidence>
<keyword evidence="1" id="KW-0732">Signal</keyword>
<dbReference type="RefSeq" id="WP_007016550.1">
    <property type="nucleotide sequence ID" value="NZ_AAQH01000017.1"/>
</dbReference>
<dbReference type="PANTHER" id="PTHR34406">
    <property type="entry name" value="PROTEIN YCEI"/>
    <property type="match status" value="1"/>
</dbReference>
<dbReference type="SUPFAM" id="SSF101874">
    <property type="entry name" value="YceI-like"/>
    <property type="match status" value="1"/>
</dbReference>
<dbReference type="STRING" id="207949.RED65_04700"/>
<comment type="caution">
    <text evidence="3">The sequence shown here is derived from an EMBL/GenBank/DDBJ whole genome shotgun (WGS) entry which is preliminary data.</text>
</comment>
<sequence length="192" mass="21115">MKNTLKAITAGLALSLSAQAFSAENYQFDIKGMHAFIEFKIKHLGYSWLKGRFNDFDGQFVYDGDNVENSSVNVTIKTASVDSNHAERDKHLRSDDFLNVKKHPTATFKSTKVVSKGEGMADIHGDLTLNGVTKKVVIDAKEIGAGEDPWGGFRRGFEGTTEIALKDYGIDFNLGPASETVQLILNIEGVRQ</sequence>
<proteinExistence type="predicted"/>
<evidence type="ECO:0000259" key="2">
    <source>
        <dbReference type="SMART" id="SM00867"/>
    </source>
</evidence>
<accession>Q1MZT0</accession>
<dbReference type="Pfam" id="PF04264">
    <property type="entry name" value="YceI"/>
    <property type="match status" value="1"/>
</dbReference>
<organism evidence="3 4">
    <name type="scientific">Bermanella marisrubri</name>
    <dbReference type="NCBI Taxonomy" id="207949"/>
    <lineage>
        <taxon>Bacteria</taxon>
        <taxon>Pseudomonadati</taxon>
        <taxon>Pseudomonadota</taxon>
        <taxon>Gammaproteobacteria</taxon>
        <taxon>Oceanospirillales</taxon>
        <taxon>Oceanospirillaceae</taxon>
        <taxon>Bermanella</taxon>
    </lineage>
</organism>
<dbReference type="InterPro" id="IPR007372">
    <property type="entry name" value="Lipid/polyisoprenoid-bd_YceI"/>
</dbReference>
<name>Q1MZT0_9GAMM</name>
<dbReference type="Proteomes" id="UP000004263">
    <property type="component" value="Unassembled WGS sequence"/>
</dbReference>
<reference evidence="3 4" key="1">
    <citation type="submission" date="2006-03" db="EMBL/GenBank/DDBJ databases">
        <authorList>
            <person name="Pinhassi J."/>
            <person name="Pedros-Alio C."/>
            <person name="Ferriera S."/>
            <person name="Johnson J."/>
            <person name="Kravitz S."/>
            <person name="Halpern A."/>
            <person name="Remington K."/>
            <person name="Beeson K."/>
            <person name="Tran B."/>
            <person name="Rogers Y.-H."/>
            <person name="Friedman R."/>
            <person name="Venter J.C."/>
        </authorList>
    </citation>
    <scope>NUCLEOTIDE SEQUENCE [LARGE SCALE GENOMIC DNA]</scope>
    <source>
        <strain evidence="3 4">RED65</strain>
    </source>
</reference>
<dbReference type="Gene3D" id="2.40.128.110">
    <property type="entry name" value="Lipid/polyisoprenoid-binding, YceI-like"/>
    <property type="match status" value="1"/>
</dbReference>
<dbReference type="HOGENOM" id="CLU_071003_1_2_6"/>
<keyword evidence="4" id="KW-1185">Reference proteome</keyword>
<dbReference type="NCBIfam" id="NF002994">
    <property type="entry name" value="PRK03757.1"/>
    <property type="match status" value="1"/>
</dbReference>
<dbReference type="SMART" id="SM00867">
    <property type="entry name" value="YceI"/>
    <property type="match status" value="1"/>
</dbReference>
<gene>
    <name evidence="3" type="ORF">RED65_04700</name>
</gene>
<feature type="domain" description="Lipid/polyisoprenoid-binding YceI-like" evidence="2">
    <location>
        <begin position="25"/>
        <end position="190"/>
    </location>
</feature>
<protein>
    <recommendedName>
        <fullName evidence="2">Lipid/polyisoprenoid-binding YceI-like domain-containing protein</fullName>
    </recommendedName>
</protein>
<evidence type="ECO:0000256" key="1">
    <source>
        <dbReference type="SAM" id="SignalP"/>
    </source>
</evidence>
<dbReference type="PANTHER" id="PTHR34406:SF1">
    <property type="entry name" value="PROTEIN YCEI"/>
    <property type="match status" value="1"/>
</dbReference>
<dbReference type="AlphaFoldDB" id="Q1MZT0"/>
<dbReference type="EMBL" id="AAQH01000017">
    <property type="protein sequence ID" value="EAT11477.1"/>
    <property type="molecule type" value="Genomic_DNA"/>
</dbReference>
<evidence type="ECO:0000313" key="3">
    <source>
        <dbReference type="EMBL" id="EAT11477.1"/>
    </source>
</evidence>